<evidence type="ECO:0000313" key="2">
    <source>
        <dbReference type="EMBL" id="TWU51825.1"/>
    </source>
</evidence>
<proteinExistence type="predicted"/>
<dbReference type="AlphaFoldDB" id="A0A5C6ET26"/>
<evidence type="ECO:0000313" key="3">
    <source>
        <dbReference type="Proteomes" id="UP000317977"/>
    </source>
</evidence>
<evidence type="ECO:0000256" key="1">
    <source>
        <dbReference type="SAM" id="MobiDB-lite"/>
    </source>
</evidence>
<comment type="caution">
    <text evidence="2">The sequence shown here is derived from an EMBL/GenBank/DDBJ whole genome shotgun (WGS) entry which is preliminary data.</text>
</comment>
<accession>A0A5C6ET26</accession>
<organism evidence="2 3">
    <name type="scientific">Rubripirellula reticaptiva</name>
    <dbReference type="NCBI Taxonomy" id="2528013"/>
    <lineage>
        <taxon>Bacteria</taxon>
        <taxon>Pseudomonadati</taxon>
        <taxon>Planctomycetota</taxon>
        <taxon>Planctomycetia</taxon>
        <taxon>Pirellulales</taxon>
        <taxon>Pirellulaceae</taxon>
        <taxon>Rubripirellula</taxon>
    </lineage>
</organism>
<feature type="region of interest" description="Disordered" evidence="1">
    <location>
        <begin position="1"/>
        <end position="20"/>
    </location>
</feature>
<gene>
    <name evidence="2" type="ORF">Poly59_34200</name>
</gene>
<reference evidence="2 3" key="1">
    <citation type="submission" date="2019-02" db="EMBL/GenBank/DDBJ databases">
        <title>Deep-cultivation of Planctomycetes and their phenomic and genomic characterization uncovers novel biology.</title>
        <authorList>
            <person name="Wiegand S."/>
            <person name="Jogler M."/>
            <person name="Boedeker C."/>
            <person name="Pinto D."/>
            <person name="Vollmers J."/>
            <person name="Rivas-Marin E."/>
            <person name="Kohn T."/>
            <person name="Peeters S.H."/>
            <person name="Heuer A."/>
            <person name="Rast P."/>
            <person name="Oberbeckmann S."/>
            <person name="Bunk B."/>
            <person name="Jeske O."/>
            <person name="Meyerdierks A."/>
            <person name="Storesund J.E."/>
            <person name="Kallscheuer N."/>
            <person name="Luecker S."/>
            <person name="Lage O.M."/>
            <person name="Pohl T."/>
            <person name="Merkel B.J."/>
            <person name="Hornburger P."/>
            <person name="Mueller R.-W."/>
            <person name="Bruemmer F."/>
            <person name="Labrenz M."/>
            <person name="Spormann A.M."/>
            <person name="Op Den Camp H."/>
            <person name="Overmann J."/>
            <person name="Amann R."/>
            <person name="Jetten M.S.M."/>
            <person name="Mascher T."/>
            <person name="Medema M.H."/>
            <person name="Devos D.P."/>
            <person name="Kaster A.-K."/>
            <person name="Ovreas L."/>
            <person name="Rohde M."/>
            <person name="Galperin M.Y."/>
            <person name="Jogler C."/>
        </authorList>
    </citation>
    <scope>NUCLEOTIDE SEQUENCE [LARGE SCALE GENOMIC DNA]</scope>
    <source>
        <strain evidence="2 3">Poly59</strain>
    </source>
</reference>
<keyword evidence="3" id="KW-1185">Reference proteome</keyword>
<dbReference type="EMBL" id="SJPX01000003">
    <property type="protein sequence ID" value="TWU51825.1"/>
    <property type="molecule type" value="Genomic_DNA"/>
</dbReference>
<name>A0A5C6ET26_9BACT</name>
<protein>
    <submittedName>
        <fullName evidence="2">Uncharacterized protein</fullName>
    </submittedName>
</protein>
<sequence length="74" mass="8325">MHEGGNRFHSNSPQKKFSKFRRHALENETLQSSAFGVQIVARWILHAELAGKKGLQPIATPIRFAGPKQVSSLW</sequence>
<dbReference type="Proteomes" id="UP000317977">
    <property type="component" value="Unassembled WGS sequence"/>
</dbReference>